<dbReference type="AlphaFoldDB" id="A0A3M6VRP4"/>
<sequence length="276" mass="31338">MGKDKGRKREYRAVSTDHAASRAARSALSVAQPNDCVSILARRMYTQQVTPTEMLQCSLSDTRQVWPELGHFVDSFLPIPFTTSNNSIVAPPSSLVRHAFRYPEAPWLSRIVQQNGFSALLCQQLVRLTRQDSDNGIQDHNNNTTYCRQQSRRIYWLIMHVLLDALLSSYAPRLKQASDACRWRPLQLKPRFHAMTCFPVWPSVLPFAALIGIPFPDDHLETCEELDRGDKEKQSGDGLDVANLLRVASDRMLLCCKNAKDDKKSVDSHLDDQLLE</sequence>
<protein>
    <submittedName>
        <fullName evidence="1">Uncharacterized protein</fullName>
    </submittedName>
</protein>
<dbReference type="Proteomes" id="UP000282087">
    <property type="component" value="Unassembled WGS sequence"/>
</dbReference>
<dbReference type="STRING" id="542832.A0A3M6VRP4"/>
<reference evidence="1 2" key="1">
    <citation type="submission" date="2018-06" db="EMBL/GenBank/DDBJ databases">
        <title>Comparative genomics of downy mildews reveals potential adaptations to biotrophy.</title>
        <authorList>
            <person name="Fletcher K."/>
            <person name="Klosterman S.J."/>
            <person name="Derevnina L."/>
            <person name="Martin F."/>
            <person name="Koike S."/>
            <person name="Reyes Chin-Wo S."/>
            <person name="Mou B."/>
            <person name="Michelmore R."/>
        </authorList>
    </citation>
    <scope>NUCLEOTIDE SEQUENCE [LARGE SCALE GENOMIC DNA]</scope>
    <source>
        <strain evidence="1 2">R14</strain>
    </source>
</reference>
<accession>A0A3M6VRP4</accession>
<organism evidence="1 2">
    <name type="scientific">Peronospora effusa</name>
    <dbReference type="NCBI Taxonomy" id="542832"/>
    <lineage>
        <taxon>Eukaryota</taxon>
        <taxon>Sar</taxon>
        <taxon>Stramenopiles</taxon>
        <taxon>Oomycota</taxon>
        <taxon>Peronosporomycetes</taxon>
        <taxon>Peronosporales</taxon>
        <taxon>Peronosporaceae</taxon>
        <taxon>Peronospora</taxon>
    </lineage>
</organism>
<comment type="caution">
    <text evidence="1">The sequence shown here is derived from an EMBL/GenBank/DDBJ whole genome shotgun (WGS) entry which is preliminary data.</text>
</comment>
<evidence type="ECO:0000313" key="2">
    <source>
        <dbReference type="Proteomes" id="UP000282087"/>
    </source>
</evidence>
<dbReference type="VEuPathDB" id="FungiDB:DD237_002232"/>
<name>A0A3M6VRP4_9STRA</name>
<dbReference type="EMBL" id="QLLG01000037">
    <property type="protein sequence ID" value="RMX69087.1"/>
    <property type="molecule type" value="Genomic_DNA"/>
</dbReference>
<gene>
    <name evidence="1" type="ORF">DD238_001915</name>
</gene>
<keyword evidence="2" id="KW-1185">Reference proteome</keyword>
<proteinExistence type="predicted"/>
<evidence type="ECO:0000313" key="1">
    <source>
        <dbReference type="EMBL" id="RMX69087.1"/>
    </source>
</evidence>